<comment type="caution">
    <text evidence="7">The sequence shown here is derived from an EMBL/GenBank/DDBJ whole genome shotgun (WGS) entry which is preliminary data.</text>
</comment>
<sequence>MPGSTPAAGRRSAAFVGFLVFIELCSGILQGGFPVLLPAIGTELGLGPGDLSTAFSVELLAAGLALPLLARLGDIFGHRRLIQITVAVTLAGYALVALADGFALLVIGRILSGALACWLPLEFAIVRDRLGTERSGPAIGLLVGALSVGVSFGGLVVGLVDDAASSVRVSLWVLVALLAVCLLVSLFLIPESEVRSRGRVDWVGGLLVALGLGLAFDGIAALASSPGRAGAEVLAGAVLLALFVRCEKRTADPLIDVRVMGGRALAPVYWLSMMLGLSIYGSLTSAPAFAAADPAHGYGWGLATLGVSAVSMCSAVGILAGGLAADRAARLLGERAVLAAGFALSAAGYAAIALVHAHPWQFGLGLFANGLGVGLAMSAIPLFIIRRTPADRTAVATGVYNTLKSLAGGIAGAIFGAVLNRMALPGTADVPREGGYIAIWAGCALLCLAAVAIAAALRPTSAPTPEPQQA</sequence>
<feature type="transmembrane region" description="Helical" evidence="5">
    <location>
        <begin position="362"/>
        <end position="385"/>
    </location>
</feature>
<feature type="transmembrane region" description="Helical" evidence="5">
    <location>
        <begin position="268"/>
        <end position="292"/>
    </location>
</feature>
<dbReference type="Proteomes" id="UP000572635">
    <property type="component" value="Unassembled WGS sequence"/>
</dbReference>
<keyword evidence="8" id="KW-1185">Reference proteome</keyword>
<dbReference type="InterPro" id="IPR036259">
    <property type="entry name" value="MFS_trans_sf"/>
</dbReference>
<keyword evidence="3 5" id="KW-1133">Transmembrane helix</keyword>
<evidence type="ECO:0000256" key="1">
    <source>
        <dbReference type="ARBA" id="ARBA00004651"/>
    </source>
</evidence>
<evidence type="ECO:0000256" key="2">
    <source>
        <dbReference type="ARBA" id="ARBA00022692"/>
    </source>
</evidence>
<proteinExistence type="predicted"/>
<protein>
    <submittedName>
        <fullName evidence="7">MFS family permease</fullName>
    </submittedName>
</protein>
<feature type="transmembrane region" description="Helical" evidence="5">
    <location>
        <begin position="12"/>
        <end position="31"/>
    </location>
</feature>
<dbReference type="Gene3D" id="1.20.1250.20">
    <property type="entry name" value="MFS general substrate transporter like domains"/>
    <property type="match status" value="1"/>
</dbReference>
<comment type="subcellular location">
    <subcellularLocation>
        <location evidence="1">Cell membrane</location>
        <topology evidence="1">Multi-pass membrane protein</topology>
    </subcellularLocation>
</comment>
<feature type="transmembrane region" description="Helical" evidence="5">
    <location>
        <begin position="81"/>
        <end position="99"/>
    </location>
</feature>
<feature type="transmembrane region" description="Helical" evidence="5">
    <location>
        <begin position="51"/>
        <end position="69"/>
    </location>
</feature>
<evidence type="ECO:0000256" key="5">
    <source>
        <dbReference type="SAM" id="Phobius"/>
    </source>
</evidence>
<evidence type="ECO:0000313" key="7">
    <source>
        <dbReference type="EMBL" id="MBB5431464.1"/>
    </source>
</evidence>
<evidence type="ECO:0000259" key="6">
    <source>
        <dbReference type="PROSITE" id="PS50850"/>
    </source>
</evidence>
<gene>
    <name evidence="7" type="ORF">HDA36_001548</name>
</gene>
<dbReference type="PANTHER" id="PTHR42718:SF35">
    <property type="entry name" value="BLL0718 PROTEIN"/>
    <property type="match status" value="1"/>
</dbReference>
<feature type="transmembrane region" description="Helical" evidence="5">
    <location>
        <begin position="229"/>
        <end position="247"/>
    </location>
</feature>
<dbReference type="InterPro" id="IPR011701">
    <property type="entry name" value="MFS"/>
</dbReference>
<dbReference type="AlphaFoldDB" id="A0A7W8QJN2"/>
<feature type="transmembrane region" description="Helical" evidence="5">
    <location>
        <begin position="336"/>
        <end position="356"/>
    </location>
</feature>
<dbReference type="SUPFAM" id="SSF103473">
    <property type="entry name" value="MFS general substrate transporter"/>
    <property type="match status" value="1"/>
</dbReference>
<organism evidence="7 8">
    <name type="scientific">Nocardiopsis composta</name>
    <dbReference type="NCBI Taxonomy" id="157465"/>
    <lineage>
        <taxon>Bacteria</taxon>
        <taxon>Bacillati</taxon>
        <taxon>Actinomycetota</taxon>
        <taxon>Actinomycetes</taxon>
        <taxon>Streptosporangiales</taxon>
        <taxon>Nocardiopsidaceae</taxon>
        <taxon>Nocardiopsis</taxon>
    </lineage>
</organism>
<dbReference type="EMBL" id="JACHDB010000001">
    <property type="protein sequence ID" value="MBB5431464.1"/>
    <property type="molecule type" value="Genomic_DNA"/>
</dbReference>
<dbReference type="PROSITE" id="PS50850">
    <property type="entry name" value="MFS"/>
    <property type="match status" value="1"/>
</dbReference>
<feature type="transmembrane region" description="Helical" evidence="5">
    <location>
        <begin position="171"/>
        <end position="190"/>
    </location>
</feature>
<dbReference type="GO" id="GO:0005886">
    <property type="term" value="C:plasma membrane"/>
    <property type="evidence" value="ECO:0007669"/>
    <property type="project" value="UniProtKB-SubCell"/>
</dbReference>
<keyword evidence="4 5" id="KW-0472">Membrane</keyword>
<evidence type="ECO:0000256" key="3">
    <source>
        <dbReference type="ARBA" id="ARBA00022989"/>
    </source>
</evidence>
<accession>A0A7W8QJN2</accession>
<reference evidence="7 8" key="1">
    <citation type="submission" date="2020-08" db="EMBL/GenBank/DDBJ databases">
        <title>Sequencing the genomes of 1000 actinobacteria strains.</title>
        <authorList>
            <person name="Klenk H.-P."/>
        </authorList>
    </citation>
    <scope>NUCLEOTIDE SEQUENCE [LARGE SCALE GENOMIC DNA]</scope>
    <source>
        <strain evidence="7 8">DSM 44551</strain>
    </source>
</reference>
<feature type="transmembrane region" description="Helical" evidence="5">
    <location>
        <begin position="105"/>
        <end position="126"/>
    </location>
</feature>
<feature type="transmembrane region" description="Helical" evidence="5">
    <location>
        <begin position="202"/>
        <end position="223"/>
    </location>
</feature>
<feature type="domain" description="Major facilitator superfamily (MFS) profile" evidence="6">
    <location>
        <begin position="1"/>
        <end position="462"/>
    </location>
</feature>
<evidence type="ECO:0000256" key="4">
    <source>
        <dbReference type="ARBA" id="ARBA00023136"/>
    </source>
</evidence>
<feature type="transmembrane region" description="Helical" evidence="5">
    <location>
        <begin position="138"/>
        <end position="159"/>
    </location>
</feature>
<dbReference type="RefSeq" id="WP_184391161.1">
    <property type="nucleotide sequence ID" value="NZ_BAAAJD010000079.1"/>
</dbReference>
<dbReference type="InterPro" id="IPR020846">
    <property type="entry name" value="MFS_dom"/>
</dbReference>
<feature type="transmembrane region" description="Helical" evidence="5">
    <location>
        <begin position="406"/>
        <end position="424"/>
    </location>
</feature>
<dbReference type="GO" id="GO:0022857">
    <property type="term" value="F:transmembrane transporter activity"/>
    <property type="evidence" value="ECO:0007669"/>
    <property type="project" value="InterPro"/>
</dbReference>
<name>A0A7W8QJN2_9ACTN</name>
<evidence type="ECO:0000313" key="8">
    <source>
        <dbReference type="Proteomes" id="UP000572635"/>
    </source>
</evidence>
<feature type="transmembrane region" description="Helical" evidence="5">
    <location>
        <begin position="436"/>
        <end position="457"/>
    </location>
</feature>
<dbReference type="Pfam" id="PF07690">
    <property type="entry name" value="MFS_1"/>
    <property type="match status" value="1"/>
</dbReference>
<keyword evidence="2 5" id="KW-0812">Transmembrane</keyword>
<dbReference type="PANTHER" id="PTHR42718">
    <property type="entry name" value="MAJOR FACILITATOR SUPERFAMILY MULTIDRUG TRANSPORTER MFSC"/>
    <property type="match status" value="1"/>
</dbReference>
<feature type="transmembrane region" description="Helical" evidence="5">
    <location>
        <begin position="298"/>
        <end position="324"/>
    </location>
</feature>